<dbReference type="PANTHER" id="PTHR45080:SF8">
    <property type="entry name" value="IG-LIKE DOMAIN-CONTAINING PROTEIN"/>
    <property type="match status" value="1"/>
</dbReference>
<evidence type="ECO:0000256" key="4">
    <source>
        <dbReference type="SAM" id="SignalP"/>
    </source>
</evidence>
<gene>
    <name evidence="6" type="ORF">K1X11_015410</name>
</gene>
<dbReference type="SUPFAM" id="SSF47473">
    <property type="entry name" value="EF-hand"/>
    <property type="match status" value="1"/>
</dbReference>
<proteinExistence type="predicted"/>
<dbReference type="EMBL" id="CP139781">
    <property type="protein sequence ID" value="WRQ86202.1"/>
    <property type="molecule type" value="Genomic_DNA"/>
</dbReference>
<dbReference type="InterPro" id="IPR050958">
    <property type="entry name" value="Cell_Adh-Cytoskel_Orgn"/>
</dbReference>
<feature type="domain" description="Ig-like" evidence="5">
    <location>
        <begin position="938"/>
        <end position="1019"/>
    </location>
</feature>
<feature type="domain" description="Ig-like" evidence="5">
    <location>
        <begin position="757"/>
        <end position="846"/>
    </location>
</feature>
<dbReference type="InterPro" id="IPR036179">
    <property type="entry name" value="Ig-like_dom_sf"/>
</dbReference>
<dbReference type="SUPFAM" id="SSF48726">
    <property type="entry name" value="Immunoglobulin"/>
    <property type="match status" value="8"/>
</dbReference>
<evidence type="ECO:0000313" key="7">
    <source>
        <dbReference type="Proteomes" id="UP000738431"/>
    </source>
</evidence>
<dbReference type="PANTHER" id="PTHR45080">
    <property type="entry name" value="CONTACTIN 5"/>
    <property type="match status" value="1"/>
</dbReference>
<dbReference type="Pfam" id="PF07679">
    <property type="entry name" value="I-set"/>
    <property type="match status" value="2"/>
</dbReference>
<protein>
    <submittedName>
        <fullName evidence="6">Immunoglobulin domain-containing protein</fullName>
    </submittedName>
</protein>
<keyword evidence="7" id="KW-1185">Reference proteome</keyword>
<dbReference type="InterPro" id="IPR018247">
    <property type="entry name" value="EF_Hand_1_Ca_BS"/>
</dbReference>
<evidence type="ECO:0000313" key="6">
    <source>
        <dbReference type="EMBL" id="WRQ86202.1"/>
    </source>
</evidence>
<dbReference type="Pfam" id="PF13202">
    <property type="entry name" value="EF-hand_5"/>
    <property type="match status" value="1"/>
</dbReference>
<dbReference type="RefSeq" id="WP_221031130.1">
    <property type="nucleotide sequence ID" value="NZ_CP139781.1"/>
</dbReference>
<feature type="domain" description="Ig-like" evidence="5">
    <location>
        <begin position="118"/>
        <end position="197"/>
    </location>
</feature>
<keyword evidence="2" id="KW-1015">Disulfide bond</keyword>
<dbReference type="PROSITE" id="PS00018">
    <property type="entry name" value="EF_HAND_1"/>
    <property type="match status" value="1"/>
</dbReference>
<evidence type="ECO:0000256" key="3">
    <source>
        <dbReference type="SAM" id="MobiDB-lite"/>
    </source>
</evidence>
<dbReference type="PROSITE" id="PS50835">
    <property type="entry name" value="IG_LIKE"/>
    <property type="match status" value="6"/>
</dbReference>
<keyword evidence="1 4" id="KW-0732">Signal</keyword>
<dbReference type="InterPro" id="IPR003598">
    <property type="entry name" value="Ig_sub2"/>
</dbReference>
<feature type="signal peptide" evidence="4">
    <location>
        <begin position="1"/>
        <end position="26"/>
    </location>
</feature>
<feature type="chain" id="PRO_5046331212" evidence="4">
    <location>
        <begin position="27"/>
        <end position="1265"/>
    </location>
</feature>
<dbReference type="InterPro" id="IPR007110">
    <property type="entry name" value="Ig-like_dom"/>
</dbReference>
<evidence type="ECO:0000256" key="1">
    <source>
        <dbReference type="ARBA" id="ARBA00022729"/>
    </source>
</evidence>
<evidence type="ECO:0000256" key="2">
    <source>
        <dbReference type="ARBA" id="ARBA00023157"/>
    </source>
</evidence>
<dbReference type="SMART" id="SM00408">
    <property type="entry name" value="IGc2"/>
    <property type="match status" value="5"/>
</dbReference>
<dbReference type="CDD" id="cd00096">
    <property type="entry name" value="Ig"/>
    <property type="match status" value="3"/>
</dbReference>
<accession>A0ABZ1C3C1</accession>
<feature type="domain" description="Ig-like" evidence="5">
    <location>
        <begin position="484"/>
        <end position="565"/>
    </location>
</feature>
<dbReference type="Proteomes" id="UP000738431">
    <property type="component" value="Chromosome"/>
</dbReference>
<feature type="domain" description="Ig-like" evidence="5">
    <location>
        <begin position="35"/>
        <end position="109"/>
    </location>
</feature>
<feature type="region of interest" description="Disordered" evidence="3">
    <location>
        <begin position="1243"/>
        <end position="1265"/>
    </location>
</feature>
<evidence type="ECO:0000259" key="5">
    <source>
        <dbReference type="PROSITE" id="PS50835"/>
    </source>
</evidence>
<reference evidence="6 7" key="2">
    <citation type="submission" date="2023-12" db="EMBL/GenBank/DDBJ databases">
        <title>Description of an unclassified Opitutus bacterium of Verrucomicrobiota.</title>
        <authorList>
            <person name="Zhang D.-F."/>
        </authorList>
    </citation>
    <scope>NUCLEOTIDE SEQUENCE [LARGE SCALE GENOMIC DNA]</scope>
    <source>
        <strain evidence="6 7">WL0086</strain>
    </source>
</reference>
<sequence length="1265" mass="136192">MHTLQRVLRAGLGLGLACLTTLSAQDAPSGVSLTPDTPLLEVIEGNRVELVAHATGTPPLTYTWFQKHYTEPVAEGDTFVLDPVRSYEEGTYYVQVSNAFGVAESEPVALRVAKRTAPTIRNWTNDFELAPGEPFALTVNWEGSTPVTIEWWKDGELLQNDGRARLEVAAATPSDGGIYEVRVANRLGTRTQSIRVSPIPLTSLQPPVFTHVSGDLVGELGLGEPEAYFNATGSLPMLFELMRDGTVLRSFEATFIYGDVITASFSWPEITLADFGTYTVRASNAAGSTVSTPFTLSRQPLRAPVLLTYGRPPVDSTRPEGSYFSFEVSPNGSQPMAYQWFKDGEPLPGATLPSLSISSLSESDAGVYVLRVTNAAGTAETPPARLTVGPYPPTPPAIGGGVLYDIAFTSGSSQAISVFPTGTQPMTFAWYHDGEEIPDAIYSNYYLTGQAADVVGNYSVKVTNVAGEITTLVARVIEKLPEAPRITFQPVAELSLEEGDNYGLSISAKSESDITYQWFKDGEALANANNSTLALLNVTTATAGSYYVEAANTTGTTRSETSTVTVQPVPPLAIVRHPASFHDEAGTYSPDHYLAVQLRSDKGVSFQWYRDDVAVDGQTQSSFQATIGATPAGTYRVEVTRNGNTLSSAEAIVTTGPRDPSLVFSYTSGSVIAWSQLSGYGTAQHHEPLLTVRTFDAPSQVVWRRDGVVVPEQTDLSFWTDLWDGSEGTYTVTVTTAAGEFTSRAMTINHFDYSSLPQIGRHPRSRSMSLGSYDARQVYLSVEAFGPAPMRVQWLKDGQPVPGGFGNSLEFDHFSADDAGEYVARITNIFGYVDSNPALLEPLPLTPPVITEQPVGGAVGNPTRTELALAVGVESAHEVAYQWYHDGEPIPDADWERHTIGGDTTNALGSYQVKVSSAGGEVWSDTVEVTRAPTIDAPTEIVPPNSHTVSPGQTVNLEVTLFNSPGTARYQWFHNGEAIPDATTYRLELDPVQASDVGDYTVEVSIGDFHYTSPAATVSLANGGSPLRGRHRIVGNGVWTGQPARIHTSLTPLADITDATYALLLPAGWSLAAQNATGTTTAPTVGETDLLEWSWAELPTGTLDFEFTLTPPSTTTGTEELAALLESTHEFLDFQALAMPDPIVLAPVPSRHSADTNADGLIDLSELLRVIEFYNTRYGTTRTGRYRVEPDAVDGYAPDPDLDVGAESTLRRFHLADTDWDGTLSLSELLRVIELYNTRSGTTRTGAYHPDATTDDGFAPGSTLP</sequence>
<feature type="domain" description="Ig-like" evidence="5">
    <location>
        <begin position="304"/>
        <end position="387"/>
    </location>
</feature>
<dbReference type="InterPro" id="IPR013098">
    <property type="entry name" value="Ig_I-set"/>
</dbReference>
<dbReference type="SMART" id="SM00409">
    <property type="entry name" value="IG"/>
    <property type="match status" value="6"/>
</dbReference>
<dbReference type="InterPro" id="IPR013783">
    <property type="entry name" value="Ig-like_fold"/>
</dbReference>
<organism evidence="6 7">
    <name type="scientific">Actomonas aquatica</name>
    <dbReference type="NCBI Taxonomy" id="2866162"/>
    <lineage>
        <taxon>Bacteria</taxon>
        <taxon>Pseudomonadati</taxon>
        <taxon>Verrucomicrobiota</taxon>
        <taxon>Opitutia</taxon>
        <taxon>Opitutales</taxon>
        <taxon>Opitutaceae</taxon>
        <taxon>Actomonas</taxon>
    </lineage>
</organism>
<dbReference type="Gene3D" id="2.60.40.10">
    <property type="entry name" value="Immunoglobulins"/>
    <property type="match status" value="9"/>
</dbReference>
<dbReference type="Pfam" id="PF13927">
    <property type="entry name" value="Ig_3"/>
    <property type="match status" value="2"/>
</dbReference>
<dbReference type="InterPro" id="IPR011992">
    <property type="entry name" value="EF-hand-dom_pair"/>
</dbReference>
<dbReference type="InterPro" id="IPR003599">
    <property type="entry name" value="Ig_sub"/>
</dbReference>
<reference evidence="6 7" key="1">
    <citation type="submission" date="2021-08" db="EMBL/GenBank/DDBJ databases">
        <authorList>
            <person name="Zhang D."/>
            <person name="Zhang A."/>
            <person name="Wang L."/>
        </authorList>
    </citation>
    <scope>NUCLEOTIDE SEQUENCE [LARGE SCALE GENOMIC DNA]</scope>
    <source>
        <strain evidence="6 7">WL0086</strain>
    </source>
</reference>
<name>A0ABZ1C3C1_9BACT</name>
<dbReference type="InterPro" id="IPR002048">
    <property type="entry name" value="EF_hand_dom"/>
</dbReference>
<dbReference type="Gene3D" id="1.10.238.10">
    <property type="entry name" value="EF-hand"/>
    <property type="match status" value="1"/>
</dbReference>